<sequence>MITPSYDPKTDAIDAWSSDSNAFPRNLSDPGYPGSLDPNTIQIPDPPSSTLIPTIPDIPPPISELPMQNGRKK</sequence>
<evidence type="ECO:0000313" key="2">
    <source>
        <dbReference type="EMBL" id="TGO28417.1"/>
    </source>
</evidence>
<dbReference type="AlphaFoldDB" id="A0A4Z1G2W0"/>
<comment type="caution">
    <text evidence="2">The sequence shown here is derived from an EMBL/GenBank/DDBJ whole genome shotgun (WGS) entry which is preliminary data.</text>
</comment>
<dbReference type="EMBL" id="PQXI01000028">
    <property type="protein sequence ID" value="TGO28417.1"/>
    <property type="molecule type" value="Genomic_DNA"/>
</dbReference>
<gene>
    <name evidence="2" type="ORF">BPAE_0028g00660</name>
</gene>
<evidence type="ECO:0000256" key="1">
    <source>
        <dbReference type="SAM" id="MobiDB-lite"/>
    </source>
</evidence>
<accession>A0A4Z1G2W0</accession>
<name>A0A4Z1G2W0_9HELO</name>
<keyword evidence="3" id="KW-1185">Reference proteome</keyword>
<reference evidence="2 3" key="1">
    <citation type="submission" date="2017-12" db="EMBL/GenBank/DDBJ databases">
        <title>Comparative genomics of Botrytis spp.</title>
        <authorList>
            <person name="Valero-Jimenez C.A."/>
            <person name="Tapia P."/>
            <person name="Veloso J."/>
            <person name="Silva-Moreno E."/>
            <person name="Staats M."/>
            <person name="Valdes J.H."/>
            <person name="Van Kan J.A.L."/>
        </authorList>
    </citation>
    <scope>NUCLEOTIDE SEQUENCE [LARGE SCALE GENOMIC DNA]</scope>
    <source>
        <strain evidence="2 3">Bp0003</strain>
    </source>
</reference>
<evidence type="ECO:0000313" key="3">
    <source>
        <dbReference type="Proteomes" id="UP000297910"/>
    </source>
</evidence>
<organism evidence="2 3">
    <name type="scientific">Botrytis paeoniae</name>
    <dbReference type="NCBI Taxonomy" id="278948"/>
    <lineage>
        <taxon>Eukaryota</taxon>
        <taxon>Fungi</taxon>
        <taxon>Dikarya</taxon>
        <taxon>Ascomycota</taxon>
        <taxon>Pezizomycotina</taxon>
        <taxon>Leotiomycetes</taxon>
        <taxon>Helotiales</taxon>
        <taxon>Sclerotiniaceae</taxon>
        <taxon>Botrytis</taxon>
    </lineage>
</organism>
<feature type="region of interest" description="Disordered" evidence="1">
    <location>
        <begin position="1"/>
        <end position="73"/>
    </location>
</feature>
<dbReference type="Proteomes" id="UP000297910">
    <property type="component" value="Unassembled WGS sequence"/>
</dbReference>
<proteinExistence type="predicted"/>
<protein>
    <submittedName>
        <fullName evidence="2">Uncharacterized protein</fullName>
    </submittedName>
</protein>